<protein>
    <submittedName>
        <fullName evidence="2">Uncharacterized protein</fullName>
    </submittedName>
</protein>
<organism evidence="2 3">
    <name type="scientific">Caerostris extrusa</name>
    <name type="common">Bark spider</name>
    <name type="synonym">Caerostris bankana</name>
    <dbReference type="NCBI Taxonomy" id="172846"/>
    <lineage>
        <taxon>Eukaryota</taxon>
        <taxon>Metazoa</taxon>
        <taxon>Ecdysozoa</taxon>
        <taxon>Arthropoda</taxon>
        <taxon>Chelicerata</taxon>
        <taxon>Arachnida</taxon>
        <taxon>Araneae</taxon>
        <taxon>Araneomorphae</taxon>
        <taxon>Entelegynae</taxon>
        <taxon>Araneoidea</taxon>
        <taxon>Araneidae</taxon>
        <taxon>Caerostris</taxon>
    </lineage>
</organism>
<gene>
    <name evidence="2" type="ORF">CEXT_582851</name>
</gene>
<dbReference type="Proteomes" id="UP001054945">
    <property type="component" value="Unassembled WGS sequence"/>
</dbReference>
<dbReference type="EMBL" id="BPLR01010541">
    <property type="protein sequence ID" value="GIY39989.1"/>
    <property type="molecule type" value="Genomic_DNA"/>
</dbReference>
<keyword evidence="3" id="KW-1185">Reference proteome</keyword>
<name>A0AAV4T2Q0_CAEEX</name>
<dbReference type="AlphaFoldDB" id="A0AAV4T2Q0"/>
<evidence type="ECO:0000313" key="2">
    <source>
        <dbReference type="EMBL" id="GIY39989.1"/>
    </source>
</evidence>
<proteinExistence type="predicted"/>
<evidence type="ECO:0000313" key="3">
    <source>
        <dbReference type="Proteomes" id="UP001054945"/>
    </source>
</evidence>
<comment type="caution">
    <text evidence="2">The sequence shown here is derived from an EMBL/GenBank/DDBJ whole genome shotgun (WGS) entry which is preliminary data.</text>
</comment>
<feature type="region of interest" description="Disordered" evidence="1">
    <location>
        <begin position="1"/>
        <end position="23"/>
    </location>
</feature>
<sequence>MREMEDFSYNENNISDNEEDNVVNENVTNDYADLIDNDMEESIGILIEAERHITHSINRKRVRVIIFRSGEDELPRQIQFYRRKAKLNDDMWFNE</sequence>
<evidence type="ECO:0000256" key="1">
    <source>
        <dbReference type="SAM" id="MobiDB-lite"/>
    </source>
</evidence>
<accession>A0AAV4T2Q0</accession>
<reference evidence="2 3" key="1">
    <citation type="submission" date="2021-06" db="EMBL/GenBank/DDBJ databases">
        <title>Caerostris extrusa draft genome.</title>
        <authorList>
            <person name="Kono N."/>
            <person name="Arakawa K."/>
        </authorList>
    </citation>
    <scope>NUCLEOTIDE SEQUENCE [LARGE SCALE GENOMIC DNA]</scope>
</reference>